<dbReference type="EMBL" id="HAEJ01005964">
    <property type="protein sequence ID" value="SBS46421.1"/>
    <property type="molecule type" value="Transcribed_RNA"/>
</dbReference>
<proteinExistence type="predicted"/>
<organism evidence="1">
    <name type="scientific">Nothobranchius furzeri</name>
    <name type="common">Turquoise killifish</name>
    <dbReference type="NCBI Taxonomy" id="105023"/>
    <lineage>
        <taxon>Eukaryota</taxon>
        <taxon>Metazoa</taxon>
        <taxon>Chordata</taxon>
        <taxon>Craniata</taxon>
        <taxon>Vertebrata</taxon>
        <taxon>Euteleostomi</taxon>
        <taxon>Actinopterygii</taxon>
        <taxon>Neopterygii</taxon>
        <taxon>Teleostei</taxon>
        <taxon>Neoteleostei</taxon>
        <taxon>Acanthomorphata</taxon>
        <taxon>Ovalentaria</taxon>
        <taxon>Atherinomorphae</taxon>
        <taxon>Cyprinodontiformes</taxon>
        <taxon>Nothobranchiidae</taxon>
        <taxon>Nothobranchius</taxon>
    </lineage>
</organism>
<reference evidence="1" key="1">
    <citation type="submission" date="2016-05" db="EMBL/GenBank/DDBJ databases">
        <authorList>
            <person name="Lavstsen T."/>
            <person name="Jespersen J.S."/>
        </authorList>
    </citation>
    <scope>NUCLEOTIDE SEQUENCE</scope>
    <source>
        <tissue evidence="1">Brain</tissue>
    </source>
</reference>
<name>A0A1A8UFM8_NOTFU</name>
<protein>
    <submittedName>
        <fullName evidence="1">Uncharacterized protein</fullName>
    </submittedName>
</protein>
<reference evidence="1" key="2">
    <citation type="submission" date="2016-06" db="EMBL/GenBank/DDBJ databases">
        <title>The genome of a short-lived fish provides insights into sex chromosome evolution and the genetic control of aging.</title>
        <authorList>
            <person name="Reichwald K."/>
            <person name="Felder M."/>
            <person name="Petzold A."/>
            <person name="Koch P."/>
            <person name="Groth M."/>
            <person name="Platzer M."/>
        </authorList>
    </citation>
    <scope>NUCLEOTIDE SEQUENCE</scope>
    <source>
        <tissue evidence="1">Brain</tissue>
    </source>
</reference>
<gene>
    <name evidence="1" type="primary">Nfu_g_1_019030</name>
</gene>
<accession>A0A1A8UFM8</accession>
<sequence>DSKRAAQLKLVWSSWTISNGSVIAVNFQHLLSSSLSWAENTSQQQ</sequence>
<feature type="non-terminal residue" evidence="1">
    <location>
        <position position="45"/>
    </location>
</feature>
<evidence type="ECO:0000313" key="1">
    <source>
        <dbReference type="EMBL" id="SBS46421.1"/>
    </source>
</evidence>
<feature type="non-terminal residue" evidence="1">
    <location>
        <position position="1"/>
    </location>
</feature>
<dbReference type="AlphaFoldDB" id="A0A1A8UFM8"/>